<proteinExistence type="predicted"/>
<accession>A0A8T1JBT9</accession>
<feature type="compositionally biased region" description="Polar residues" evidence="1">
    <location>
        <begin position="14"/>
        <end position="29"/>
    </location>
</feature>
<sequence length="218" mass="25437">MREALAEPEIIDLTMQSIENSEDTSSNGQEELLESLIDKKLESEKEYMSVCSDPPRFDDSAAEPLSFTEKFEYLRSELPGLTLDQAMDVESAQEFIQALFEEVFMARSAEPLQPERSHYPELIAEEIEKMTQQFLTDIQDDTTNARKWRARLHDLTLFWKPLRSANKQLGQSRTHRPTHGWRMPNIATLVTHSENLFRLIYNNSRYKINFIHPNLRTT</sequence>
<evidence type="ECO:0000256" key="1">
    <source>
        <dbReference type="SAM" id="MobiDB-lite"/>
    </source>
</evidence>
<dbReference type="Proteomes" id="UP000760860">
    <property type="component" value="Unassembled WGS sequence"/>
</dbReference>
<feature type="region of interest" description="Disordered" evidence="1">
    <location>
        <begin position="1"/>
        <end position="31"/>
    </location>
</feature>
<gene>
    <name evidence="2" type="ORF">PC129_g24253</name>
</gene>
<reference evidence="2" key="1">
    <citation type="submission" date="2018-05" db="EMBL/GenBank/DDBJ databases">
        <title>Effector identification in a new, highly contiguous assembly of the strawberry crown rot pathogen Phytophthora cactorum.</title>
        <authorList>
            <person name="Armitage A.D."/>
            <person name="Nellist C.F."/>
            <person name="Bates H."/>
            <person name="Vickerstaff R.J."/>
            <person name="Harrison R.J."/>
        </authorList>
    </citation>
    <scope>NUCLEOTIDE SEQUENCE</scope>
    <source>
        <strain evidence="2">P421</strain>
    </source>
</reference>
<comment type="caution">
    <text evidence="2">The sequence shown here is derived from an EMBL/GenBank/DDBJ whole genome shotgun (WGS) entry which is preliminary data.</text>
</comment>
<organism evidence="2 3">
    <name type="scientific">Phytophthora cactorum</name>
    <dbReference type="NCBI Taxonomy" id="29920"/>
    <lineage>
        <taxon>Eukaryota</taxon>
        <taxon>Sar</taxon>
        <taxon>Stramenopiles</taxon>
        <taxon>Oomycota</taxon>
        <taxon>Peronosporomycetes</taxon>
        <taxon>Peronosporales</taxon>
        <taxon>Peronosporaceae</taxon>
        <taxon>Phytophthora</taxon>
    </lineage>
</organism>
<dbReference type="EMBL" id="RCMV01003419">
    <property type="protein sequence ID" value="KAG3198871.1"/>
    <property type="molecule type" value="Genomic_DNA"/>
</dbReference>
<name>A0A8T1JBT9_9STRA</name>
<evidence type="ECO:0000313" key="3">
    <source>
        <dbReference type="Proteomes" id="UP000760860"/>
    </source>
</evidence>
<protein>
    <submittedName>
        <fullName evidence="2">Uncharacterized protein</fullName>
    </submittedName>
</protein>
<dbReference type="AlphaFoldDB" id="A0A8T1JBT9"/>
<evidence type="ECO:0000313" key="2">
    <source>
        <dbReference type="EMBL" id="KAG3198871.1"/>
    </source>
</evidence>